<gene>
    <name evidence="8" type="primary">TMC5</name>
    <name evidence="8" type="ORF">Bhyg_11600</name>
</gene>
<evidence type="ECO:0000256" key="2">
    <source>
        <dbReference type="ARBA" id="ARBA00006510"/>
    </source>
</evidence>
<dbReference type="EMBL" id="WJQU01000003">
    <property type="protein sequence ID" value="KAJ6638862.1"/>
    <property type="molecule type" value="Genomic_DNA"/>
</dbReference>
<dbReference type="InterPro" id="IPR038900">
    <property type="entry name" value="TMC"/>
</dbReference>
<dbReference type="GO" id="GO:0005886">
    <property type="term" value="C:plasma membrane"/>
    <property type="evidence" value="ECO:0007669"/>
    <property type="project" value="InterPro"/>
</dbReference>
<comment type="subcellular location">
    <subcellularLocation>
        <location evidence="1">Membrane</location>
        <topology evidence="1">Multi-pass membrane protein</topology>
    </subcellularLocation>
</comment>
<dbReference type="OrthoDB" id="1936208at2759"/>
<evidence type="ECO:0000256" key="3">
    <source>
        <dbReference type="ARBA" id="ARBA00022692"/>
    </source>
</evidence>
<evidence type="ECO:0000256" key="5">
    <source>
        <dbReference type="ARBA" id="ARBA00023136"/>
    </source>
</evidence>
<comment type="similarity">
    <text evidence="2">Belongs to the TMC family.</text>
</comment>
<evidence type="ECO:0000313" key="9">
    <source>
        <dbReference type="Proteomes" id="UP001151699"/>
    </source>
</evidence>
<feature type="transmembrane region" description="Helical" evidence="6">
    <location>
        <begin position="691"/>
        <end position="713"/>
    </location>
</feature>
<keyword evidence="9" id="KW-1185">Reference proteome</keyword>
<evidence type="ECO:0000313" key="8">
    <source>
        <dbReference type="EMBL" id="KAJ6638862.1"/>
    </source>
</evidence>
<accession>A0A9Q0MYA9</accession>
<feature type="transmembrane region" description="Helical" evidence="6">
    <location>
        <begin position="314"/>
        <end position="336"/>
    </location>
</feature>
<feature type="transmembrane region" description="Helical" evidence="6">
    <location>
        <begin position="475"/>
        <end position="499"/>
    </location>
</feature>
<dbReference type="Pfam" id="PF07810">
    <property type="entry name" value="TMC"/>
    <property type="match status" value="1"/>
</dbReference>
<feature type="non-terminal residue" evidence="8">
    <location>
        <position position="1"/>
    </location>
</feature>
<evidence type="ECO:0000256" key="1">
    <source>
        <dbReference type="ARBA" id="ARBA00004141"/>
    </source>
</evidence>
<evidence type="ECO:0000256" key="6">
    <source>
        <dbReference type="SAM" id="Phobius"/>
    </source>
</evidence>
<keyword evidence="3 6" id="KW-0812">Transmembrane</keyword>
<evidence type="ECO:0000259" key="7">
    <source>
        <dbReference type="Pfam" id="PF07810"/>
    </source>
</evidence>
<proteinExistence type="inferred from homology"/>
<protein>
    <submittedName>
        <fullName evidence="8">Transmembrane channel-like protein 5</fullName>
    </submittedName>
</protein>
<name>A0A9Q0MYA9_9DIPT</name>
<dbReference type="PANTHER" id="PTHR23302:SF43">
    <property type="entry name" value="TMC DOMAIN-CONTAINING PROTEIN"/>
    <property type="match status" value="1"/>
</dbReference>
<organism evidence="8 9">
    <name type="scientific">Pseudolycoriella hygida</name>
    <dbReference type="NCBI Taxonomy" id="35572"/>
    <lineage>
        <taxon>Eukaryota</taxon>
        <taxon>Metazoa</taxon>
        <taxon>Ecdysozoa</taxon>
        <taxon>Arthropoda</taxon>
        <taxon>Hexapoda</taxon>
        <taxon>Insecta</taxon>
        <taxon>Pterygota</taxon>
        <taxon>Neoptera</taxon>
        <taxon>Endopterygota</taxon>
        <taxon>Diptera</taxon>
        <taxon>Nematocera</taxon>
        <taxon>Sciaroidea</taxon>
        <taxon>Sciaridae</taxon>
        <taxon>Pseudolycoriella</taxon>
    </lineage>
</organism>
<feature type="domain" description="TMC" evidence="7">
    <location>
        <begin position="583"/>
        <end position="689"/>
    </location>
</feature>
<comment type="caution">
    <text evidence="8">The sequence shown here is derived from an EMBL/GenBank/DDBJ whole genome shotgun (WGS) entry which is preliminary data.</text>
</comment>
<keyword evidence="5 6" id="KW-0472">Membrane</keyword>
<dbReference type="GO" id="GO:0008381">
    <property type="term" value="F:mechanosensitive monoatomic ion channel activity"/>
    <property type="evidence" value="ECO:0007669"/>
    <property type="project" value="TreeGrafter"/>
</dbReference>
<feature type="transmembrane region" description="Helical" evidence="6">
    <location>
        <begin position="647"/>
        <end position="670"/>
    </location>
</feature>
<dbReference type="InterPro" id="IPR012496">
    <property type="entry name" value="TMC_dom"/>
</dbReference>
<feature type="transmembrane region" description="Helical" evidence="6">
    <location>
        <begin position="388"/>
        <end position="410"/>
    </location>
</feature>
<dbReference type="Proteomes" id="UP001151699">
    <property type="component" value="Chromosome X"/>
</dbReference>
<reference evidence="8" key="1">
    <citation type="submission" date="2022-07" db="EMBL/GenBank/DDBJ databases">
        <authorList>
            <person name="Trinca V."/>
            <person name="Uliana J.V.C."/>
            <person name="Torres T.T."/>
            <person name="Ward R.J."/>
            <person name="Monesi N."/>
        </authorList>
    </citation>
    <scope>NUCLEOTIDE SEQUENCE</scope>
    <source>
        <strain evidence="8">HSMRA1968</strain>
        <tissue evidence="8">Whole embryos</tissue>
    </source>
</reference>
<feature type="transmembrane region" description="Helical" evidence="6">
    <location>
        <begin position="592"/>
        <end position="613"/>
    </location>
</feature>
<evidence type="ECO:0000256" key="4">
    <source>
        <dbReference type="ARBA" id="ARBA00022989"/>
    </source>
</evidence>
<feature type="transmembrane region" description="Helical" evidence="6">
    <location>
        <begin position="519"/>
        <end position="540"/>
    </location>
</feature>
<sequence>AFETPLYTQLQNNNIQNNLHSINAPISPQGNSWSGYTMHTNKQIKFGGKNTLETKFLILVDDKPGQSHLHFLSIVHEWYRSVKLRYQPNLFDKINIENTFSIEVHQADGQHANNIEVVREEMQPQVSGMSFDNLRTFRSNSLESSPPGLISPQGHLRRWSQIHLSKGARNGKRTVRQKTINFMPSRMQGGLAVHRDLDVEIDQLTQEIEKHEYLMEDTAYSEQLRIDKLKALPQSLTIKREIKSKLTKTVADNSKIRSISRHNKIKYRLTMKFKRMKQRIMSYFNSIELWYGSMKEIEGRFGSGVGTYFKFLRWLFGLNLSVCIVSLGFIVLPQILFNSYTGNNNNITMFNVADLFTAQGFLKQSILFYGSYSNITINLIGNNYNVPYAYFMTMILLYVFTFAIISVGMARSYRRSFIETAGGVHNVFAHKIFCSWDFGISNKKSADLKHQTIFNDLQETLNEFYHTPEQPTKLAAFYITLGQITAHVLVFVMLAGLGVGMWAALNSIGDNSSSSNVSALYVSLGITLTILVLQLFFTWIAKMEDYKSSRTALHVTLMRNYLLDLVIIGVLVVFWLRKNVTECWETSIGQEIYRLVIVDFIVFSLGGAIIYLLRFVIFKFVWPSIDLPEFDLSMGSLSLIFNQSLLWIGLLFSPLLAAVVSMKMVLTFYIKKTILICCCKPPAKFWRSAQTSTLFLVMTFLSLLGIVVAHGYIITQVEVSEHCGPFRDHAYMFQVFLEGMLELRDVRLITFCLQPC</sequence>
<keyword evidence="4 6" id="KW-1133">Transmembrane helix</keyword>
<dbReference type="AlphaFoldDB" id="A0A9Q0MYA9"/>
<dbReference type="PANTHER" id="PTHR23302">
    <property type="entry name" value="TRANSMEMBRANE CHANNEL-RELATED"/>
    <property type="match status" value="1"/>
</dbReference>
<feature type="transmembrane region" description="Helical" evidence="6">
    <location>
        <begin position="561"/>
        <end position="577"/>
    </location>
</feature>